<dbReference type="OrthoDB" id="2576031at2759"/>
<protein>
    <submittedName>
        <fullName evidence="2">Uncharacterized protein</fullName>
    </submittedName>
</protein>
<feature type="region of interest" description="Disordered" evidence="1">
    <location>
        <begin position="264"/>
        <end position="399"/>
    </location>
</feature>
<feature type="compositionally biased region" description="Low complexity" evidence="1">
    <location>
        <begin position="272"/>
        <end position="285"/>
    </location>
</feature>
<feature type="compositionally biased region" description="Polar residues" evidence="1">
    <location>
        <begin position="22"/>
        <end position="35"/>
    </location>
</feature>
<feature type="compositionally biased region" description="Polar residues" evidence="1">
    <location>
        <begin position="319"/>
        <end position="337"/>
    </location>
</feature>
<feature type="region of interest" description="Disordered" evidence="1">
    <location>
        <begin position="1"/>
        <end position="38"/>
    </location>
</feature>
<proteinExistence type="predicted"/>
<reference evidence="2 3" key="1">
    <citation type="submission" date="2017-06" db="EMBL/GenBank/DDBJ databases">
        <title>Global population genomics of the pathogenic fungus Cryptococcus neoformans var. grubii.</title>
        <authorList>
            <person name="Cuomo C."/>
            <person name="Litvintseva A."/>
            <person name="Chen Y."/>
            <person name="Young S."/>
            <person name="Zeng Q."/>
            <person name="Chapman S."/>
            <person name="Gujja S."/>
            <person name="Saif S."/>
            <person name="Birren B."/>
        </authorList>
    </citation>
    <scope>NUCLEOTIDE SEQUENCE [LARGE SCALE GENOMIC DNA]</scope>
    <source>
        <strain evidence="2 3">Tu259-1</strain>
    </source>
</reference>
<dbReference type="EMBL" id="AMKT01000059">
    <property type="protein sequence ID" value="OXG17738.1"/>
    <property type="molecule type" value="Genomic_DNA"/>
</dbReference>
<gene>
    <name evidence="2" type="ORF">C361_04730</name>
</gene>
<sequence length="399" mass="42810">MDEDFEDLLRDEDEPEYELEASASTSARPKQTPPSENEIRLCRRVLELEEERNSLTAELSALKARFPTHSNPTVPVTDPSSSSSISQPDQPIEVPTPLLPLLGILRTHIAELTRDNYALRYTFMGQALPRRGSITQTPTPVFSPISSLPPQENNVDVEMAATTGDSGPSTLGLAPPSGSGAPRTRVVAGGLDLERVVERVKQLVTENEELGEMLLQLGQRGDEEEWKKSLDDSKAIIESLDSDLSHHLSVVESTRSELKAYKSHFGPLPQNASDRTTASSASTTRGQPAFVGRGSLQDRLSRGSGGDRGSFNGVALRAGSTNAGGSDNSASVQTPVQNKGAMRGALHQGLPRTAGTRRPLNGSGNSNGGNGPFQGHVRGGSFGQGQSARPDERDFKRRK</sequence>
<feature type="compositionally biased region" description="Gly residues" evidence="1">
    <location>
        <begin position="365"/>
        <end position="383"/>
    </location>
</feature>
<feature type="compositionally biased region" description="Basic and acidic residues" evidence="1">
    <location>
        <begin position="389"/>
        <end position="399"/>
    </location>
</feature>
<name>A0A854Q8K3_CRYNE</name>
<evidence type="ECO:0000256" key="1">
    <source>
        <dbReference type="SAM" id="MobiDB-lite"/>
    </source>
</evidence>
<comment type="caution">
    <text evidence="2">The sequence shown here is derived from an EMBL/GenBank/DDBJ whole genome shotgun (WGS) entry which is preliminary data.</text>
</comment>
<dbReference type="Proteomes" id="UP000199727">
    <property type="component" value="Unassembled WGS sequence"/>
</dbReference>
<dbReference type="AlphaFoldDB" id="A0A854Q8K3"/>
<feature type="region of interest" description="Disordered" evidence="1">
    <location>
        <begin position="63"/>
        <end position="92"/>
    </location>
</feature>
<feature type="compositionally biased region" description="Acidic residues" evidence="1">
    <location>
        <begin position="1"/>
        <end position="19"/>
    </location>
</feature>
<evidence type="ECO:0000313" key="2">
    <source>
        <dbReference type="EMBL" id="OXG17738.1"/>
    </source>
</evidence>
<accession>A0A854Q8K3</accession>
<feature type="compositionally biased region" description="Low complexity" evidence="1">
    <location>
        <begin position="72"/>
        <end position="92"/>
    </location>
</feature>
<organism evidence="2 3">
    <name type="scientific">Cryptococcus neoformans Tu259-1</name>
    <dbReference type="NCBI Taxonomy" id="1230072"/>
    <lineage>
        <taxon>Eukaryota</taxon>
        <taxon>Fungi</taxon>
        <taxon>Dikarya</taxon>
        <taxon>Basidiomycota</taxon>
        <taxon>Agaricomycotina</taxon>
        <taxon>Tremellomycetes</taxon>
        <taxon>Tremellales</taxon>
        <taxon>Cryptococcaceae</taxon>
        <taxon>Cryptococcus</taxon>
        <taxon>Cryptococcus neoformans species complex</taxon>
    </lineage>
</organism>
<evidence type="ECO:0000313" key="3">
    <source>
        <dbReference type="Proteomes" id="UP000199727"/>
    </source>
</evidence>